<dbReference type="eggNOG" id="ENOG502ZJID">
    <property type="taxonomic scope" value="Bacteria"/>
</dbReference>
<name>F8B1W9_9ACTN</name>
<dbReference type="STRING" id="656024.FsymDg_0157"/>
<reference evidence="1 2" key="1">
    <citation type="submission" date="2011-05" db="EMBL/GenBank/DDBJ databases">
        <title>Complete sequence of chromosome of Frankia symbiont of Datisca glomerata.</title>
        <authorList>
            <consortium name="US DOE Joint Genome Institute"/>
            <person name="Lucas S."/>
            <person name="Han J."/>
            <person name="Lapidus A."/>
            <person name="Cheng J.-F."/>
            <person name="Goodwin L."/>
            <person name="Pitluck S."/>
            <person name="Peters L."/>
            <person name="Mikhailova N."/>
            <person name="Chertkov O."/>
            <person name="Teshima H."/>
            <person name="Han C."/>
            <person name="Tapia R."/>
            <person name="Land M."/>
            <person name="Hauser L."/>
            <person name="Kyrpides N."/>
            <person name="Ivanova N."/>
            <person name="Pagani I."/>
            <person name="Berry A."/>
            <person name="Pawlowski K."/>
            <person name="Persson T."/>
            <person name="Vanden Heuvel B."/>
            <person name="Benson D."/>
            <person name="Woyke T."/>
        </authorList>
    </citation>
    <scope>NUCLEOTIDE SEQUENCE [LARGE SCALE GENOMIC DNA]</scope>
    <source>
        <strain evidence="2">4085684</strain>
    </source>
</reference>
<dbReference type="HOGENOM" id="CLU_1832238_0_0_11"/>
<accession>F8B1W9</accession>
<sequence length="132" mass="13939">MLGILGALVLVLTGCDKPTPLVTLQSGGDFVQAHAAQYDRDGTVIKKGGYQAPVLHAAPGSVVNIDVAKSVADKGYFLASNDTRITDIITEPHYRLSVPDGRGEVNLTVFQAPHAGSEQASGSWPFRLVVQP</sequence>
<evidence type="ECO:0000313" key="1">
    <source>
        <dbReference type="EMBL" id="AEH07730.1"/>
    </source>
</evidence>
<dbReference type="Proteomes" id="UP000001549">
    <property type="component" value="Chromosome"/>
</dbReference>
<dbReference type="KEGG" id="fsy:FsymDg_0157"/>
<keyword evidence="2" id="KW-1185">Reference proteome</keyword>
<organism evidence="1 2">
    <name type="scientific">Candidatus Protofrankia datiscae</name>
    <dbReference type="NCBI Taxonomy" id="2716812"/>
    <lineage>
        <taxon>Bacteria</taxon>
        <taxon>Bacillati</taxon>
        <taxon>Actinomycetota</taxon>
        <taxon>Actinomycetes</taxon>
        <taxon>Frankiales</taxon>
        <taxon>Frankiaceae</taxon>
        <taxon>Protofrankia</taxon>
    </lineage>
</organism>
<gene>
    <name evidence="1" type="ordered locus">FsymDg_0157</name>
</gene>
<proteinExistence type="predicted"/>
<evidence type="ECO:0008006" key="3">
    <source>
        <dbReference type="Google" id="ProtNLM"/>
    </source>
</evidence>
<dbReference type="EMBL" id="CP002801">
    <property type="protein sequence ID" value="AEH07730.1"/>
    <property type="molecule type" value="Genomic_DNA"/>
</dbReference>
<protein>
    <recommendedName>
        <fullName evidence="3">Lipoprotein</fullName>
    </recommendedName>
</protein>
<evidence type="ECO:0000313" key="2">
    <source>
        <dbReference type="Proteomes" id="UP000001549"/>
    </source>
</evidence>
<dbReference type="AlphaFoldDB" id="F8B1W9"/>